<dbReference type="Proteomes" id="UP000093000">
    <property type="component" value="Unassembled WGS sequence"/>
</dbReference>
<gene>
    <name evidence="1" type="ORF">A0J61_06993</name>
</gene>
<dbReference type="AlphaFoldDB" id="A0A1C7N7B1"/>
<organism evidence="1 2">
    <name type="scientific">Choanephora cucurbitarum</name>
    <dbReference type="NCBI Taxonomy" id="101091"/>
    <lineage>
        <taxon>Eukaryota</taxon>
        <taxon>Fungi</taxon>
        <taxon>Fungi incertae sedis</taxon>
        <taxon>Mucoromycota</taxon>
        <taxon>Mucoromycotina</taxon>
        <taxon>Mucoromycetes</taxon>
        <taxon>Mucorales</taxon>
        <taxon>Mucorineae</taxon>
        <taxon>Choanephoraceae</taxon>
        <taxon>Choanephoroideae</taxon>
        <taxon>Choanephora</taxon>
    </lineage>
</organism>
<keyword evidence="2" id="KW-1185">Reference proteome</keyword>
<evidence type="ECO:0000313" key="1">
    <source>
        <dbReference type="EMBL" id="OBZ84961.1"/>
    </source>
</evidence>
<proteinExistence type="predicted"/>
<accession>A0A1C7N7B1</accession>
<dbReference type="EMBL" id="LUGH01000450">
    <property type="protein sequence ID" value="OBZ84961.1"/>
    <property type="molecule type" value="Genomic_DNA"/>
</dbReference>
<comment type="caution">
    <text evidence="1">The sequence shown here is derived from an EMBL/GenBank/DDBJ whole genome shotgun (WGS) entry which is preliminary data.</text>
</comment>
<reference evidence="1 2" key="1">
    <citation type="submission" date="2016-03" db="EMBL/GenBank/DDBJ databases">
        <title>Choanephora cucurbitarum.</title>
        <authorList>
            <person name="Min B."/>
            <person name="Park H."/>
            <person name="Park J.-H."/>
            <person name="Shin H.-D."/>
            <person name="Choi I.-G."/>
        </authorList>
    </citation>
    <scope>NUCLEOTIDE SEQUENCE [LARGE SCALE GENOMIC DNA]</scope>
    <source>
        <strain evidence="1 2">KUS-F28377</strain>
    </source>
</reference>
<name>A0A1C7N7B1_9FUNG</name>
<evidence type="ECO:0000313" key="2">
    <source>
        <dbReference type="Proteomes" id="UP000093000"/>
    </source>
</evidence>
<protein>
    <submittedName>
        <fullName evidence="1">Uncharacterized protein</fullName>
    </submittedName>
</protein>
<dbReference type="OrthoDB" id="2264193at2759"/>
<sequence length="142" mass="16141">MPKTVRFDPIDTVIITYSAEEYDRSYFVSAVPVTYSFRPVVSDVTMNTPVLSTTTQPSHHTGRPSIKPLDLSIVPNSHRRALESPIQPEVDSINDKKTKRPKLSINTQSLTPLFFSELSTHYKCKNEDEEEEHGFLIPVMAY</sequence>
<dbReference type="InParanoid" id="A0A1C7N7B1"/>